<dbReference type="SMART" id="SM00355">
    <property type="entry name" value="ZnF_C2H2"/>
    <property type="match status" value="7"/>
</dbReference>
<dbReference type="InterPro" id="IPR050331">
    <property type="entry name" value="Zinc_finger"/>
</dbReference>
<evidence type="ECO:0000256" key="2">
    <source>
        <dbReference type="ARBA" id="ARBA00022723"/>
    </source>
</evidence>
<dbReference type="Pfam" id="PF02892">
    <property type="entry name" value="zf-BED"/>
    <property type="match status" value="1"/>
</dbReference>
<feature type="domain" description="C2H2-type" evidence="8">
    <location>
        <begin position="381"/>
        <end position="408"/>
    </location>
</feature>
<dbReference type="InterPro" id="IPR013087">
    <property type="entry name" value="Znf_C2H2_type"/>
</dbReference>
<evidence type="ECO:0000313" key="10">
    <source>
        <dbReference type="Proteomes" id="UP000075809"/>
    </source>
</evidence>
<keyword evidence="4" id="KW-0863">Zinc-finger</keyword>
<keyword evidence="10" id="KW-1185">Reference proteome</keyword>
<evidence type="ECO:0000313" key="9">
    <source>
        <dbReference type="EMBL" id="KYQ51704.1"/>
    </source>
</evidence>
<evidence type="ECO:0000256" key="6">
    <source>
        <dbReference type="ARBA" id="ARBA00023125"/>
    </source>
</evidence>
<feature type="domain" description="C2H2-type" evidence="8">
    <location>
        <begin position="86"/>
        <end position="111"/>
    </location>
</feature>
<feature type="domain" description="C2H2-type" evidence="8">
    <location>
        <begin position="298"/>
        <end position="323"/>
    </location>
</feature>
<feature type="domain" description="C2H2-type" evidence="8">
    <location>
        <begin position="437"/>
        <end position="462"/>
    </location>
</feature>
<dbReference type="GO" id="GO:0005634">
    <property type="term" value="C:nucleus"/>
    <property type="evidence" value="ECO:0007669"/>
    <property type="project" value="UniProtKB-SubCell"/>
</dbReference>
<dbReference type="EMBL" id="KQ982718">
    <property type="protein sequence ID" value="KYQ51704.1"/>
    <property type="molecule type" value="Genomic_DNA"/>
</dbReference>
<reference evidence="9 10" key="1">
    <citation type="submission" date="2015-09" db="EMBL/GenBank/DDBJ databases">
        <title>Trachymyrmex zeteki WGS genome.</title>
        <authorList>
            <person name="Nygaard S."/>
            <person name="Hu H."/>
            <person name="Boomsma J."/>
            <person name="Zhang G."/>
        </authorList>
    </citation>
    <scope>NUCLEOTIDE SEQUENCE [LARGE SCALE GENOMIC DNA]</scope>
    <source>
        <strain evidence="9">Tzet28-1</strain>
        <tissue evidence="9">Whole body</tissue>
    </source>
</reference>
<accession>A0A151WV25</accession>
<keyword evidence="2" id="KW-0479">Metal-binding</keyword>
<evidence type="ECO:0000256" key="1">
    <source>
        <dbReference type="ARBA" id="ARBA00004123"/>
    </source>
</evidence>
<feature type="domain" description="C2H2-type" evidence="8">
    <location>
        <begin position="30"/>
        <end position="57"/>
    </location>
</feature>
<evidence type="ECO:0000256" key="4">
    <source>
        <dbReference type="ARBA" id="ARBA00022771"/>
    </source>
</evidence>
<keyword evidence="5" id="KW-0862">Zinc</keyword>
<name>A0A151WV25_9HYME</name>
<gene>
    <name evidence="9" type="ORF">ALC60_09192</name>
</gene>
<organism evidence="9 10">
    <name type="scientific">Mycetomoellerius zeteki</name>
    <dbReference type="NCBI Taxonomy" id="64791"/>
    <lineage>
        <taxon>Eukaryota</taxon>
        <taxon>Metazoa</taxon>
        <taxon>Ecdysozoa</taxon>
        <taxon>Arthropoda</taxon>
        <taxon>Hexapoda</taxon>
        <taxon>Insecta</taxon>
        <taxon>Pterygota</taxon>
        <taxon>Neoptera</taxon>
        <taxon>Endopterygota</taxon>
        <taxon>Hymenoptera</taxon>
        <taxon>Apocrita</taxon>
        <taxon>Aculeata</taxon>
        <taxon>Formicoidea</taxon>
        <taxon>Formicidae</taxon>
        <taxon>Myrmicinae</taxon>
        <taxon>Mycetomoellerius</taxon>
    </lineage>
</organism>
<dbReference type="STRING" id="64791.A0A151WV25"/>
<evidence type="ECO:0000259" key="8">
    <source>
        <dbReference type="SMART" id="SM00355"/>
    </source>
</evidence>
<feature type="domain" description="C2H2-type" evidence="8">
    <location>
        <begin position="242"/>
        <end position="269"/>
    </location>
</feature>
<dbReference type="Proteomes" id="UP000075809">
    <property type="component" value="Unassembled WGS sequence"/>
</dbReference>
<keyword evidence="7" id="KW-0539">Nucleus</keyword>
<dbReference type="GO" id="GO:0008270">
    <property type="term" value="F:zinc ion binding"/>
    <property type="evidence" value="ECO:0007669"/>
    <property type="project" value="UniProtKB-KW"/>
</dbReference>
<keyword evidence="6" id="KW-0238">DNA-binding</keyword>
<evidence type="ECO:0000256" key="3">
    <source>
        <dbReference type="ARBA" id="ARBA00022737"/>
    </source>
</evidence>
<dbReference type="PANTHER" id="PTHR16515:SF49">
    <property type="entry name" value="GASTRULA ZINC FINGER PROTEIN XLCGF49.1-LIKE-RELATED"/>
    <property type="match status" value="1"/>
</dbReference>
<proteinExistence type="predicted"/>
<dbReference type="GO" id="GO:0003677">
    <property type="term" value="F:DNA binding"/>
    <property type="evidence" value="ECO:0007669"/>
    <property type="project" value="UniProtKB-KW"/>
</dbReference>
<dbReference type="PANTHER" id="PTHR16515">
    <property type="entry name" value="PR DOMAIN ZINC FINGER PROTEIN"/>
    <property type="match status" value="1"/>
</dbReference>
<evidence type="ECO:0000256" key="5">
    <source>
        <dbReference type="ARBA" id="ARBA00022833"/>
    </source>
</evidence>
<dbReference type="GO" id="GO:0010468">
    <property type="term" value="P:regulation of gene expression"/>
    <property type="evidence" value="ECO:0007669"/>
    <property type="project" value="TreeGrafter"/>
</dbReference>
<comment type="subcellular location">
    <subcellularLocation>
        <location evidence="1">Nucleus</location>
    </subcellularLocation>
</comment>
<sequence>MAETEAGDNLIPVRRWIRRHYTKLTRSSEARCNHCNEKFSIHLKRLATLYNHLIEGHPDKLIEEEKNEVKFHWAWDYYIVKSSTEATCKQCKVTVRYKQVNELKIHLKRIHGKFIIHIKKLSGLHKHLVESHPDKLAEEEKNEVKFQWAWDYYIVKSSTEATCKQCKVTVRYKQVNELKIHLKRIHGMSGPTSDNAIDNESSLDEDMDANKDVTLRKATPQNDFVPVRLWMRAHYTKLNNEARCIHCNRKFIIHIKKLSGLHKHLVESHPDKLAEEQKNEVKFQWVWDYYIVKSSTEATCKQCKVTVRYKQMRSLRNHLKRIHGMSGPTSDNAIDNESSLDEDMDANKDVTLRKAKPQNDFLPFRLWMREHYTKLTRCNEARCNHCNEKFNIDVHQLAALHKHLIEAHPDKLAEEEKNEVKFHWAWDYYIVKSSTEATCKQCNRTVSCKHIKNLRSHLKRIHG</sequence>
<dbReference type="AlphaFoldDB" id="A0A151WV25"/>
<feature type="domain" description="C2H2-type" evidence="8">
    <location>
        <begin position="161"/>
        <end position="186"/>
    </location>
</feature>
<protein>
    <recommendedName>
        <fullName evidence="8">C2H2-type domain-containing protein</fullName>
    </recommendedName>
</protein>
<dbReference type="InterPro" id="IPR003656">
    <property type="entry name" value="Znf_BED"/>
</dbReference>
<keyword evidence="3" id="KW-0677">Repeat</keyword>
<evidence type="ECO:0000256" key="7">
    <source>
        <dbReference type="ARBA" id="ARBA00023242"/>
    </source>
</evidence>